<dbReference type="EMBL" id="MLAK01000594">
    <property type="protein sequence ID" value="OHT11100.1"/>
    <property type="molecule type" value="Genomic_DNA"/>
</dbReference>
<dbReference type="PANTHER" id="PTHR12984:SF6">
    <property type="entry name" value="SCY1-LIKE PROTEIN 2"/>
    <property type="match status" value="1"/>
</dbReference>
<accession>A0A1J4KMS2</accession>
<dbReference type="Gene3D" id="1.25.10.10">
    <property type="entry name" value="Leucine-rich Repeat Variant"/>
    <property type="match status" value="1"/>
</dbReference>
<keyword evidence="3" id="KW-0418">Kinase</keyword>
<dbReference type="Proteomes" id="UP000179807">
    <property type="component" value="Unassembled WGS sequence"/>
</dbReference>
<dbReference type="InterPro" id="IPR011009">
    <property type="entry name" value="Kinase-like_dom_sf"/>
</dbReference>
<feature type="region of interest" description="Disordered" evidence="1">
    <location>
        <begin position="743"/>
        <end position="777"/>
    </location>
</feature>
<protein>
    <submittedName>
        <fullName evidence="3">Protein kinase</fullName>
    </submittedName>
</protein>
<dbReference type="VEuPathDB" id="TrichDB:TRFO_04049"/>
<dbReference type="InterPro" id="IPR051177">
    <property type="entry name" value="CIK-Related_Protein"/>
</dbReference>
<dbReference type="InterPro" id="IPR000719">
    <property type="entry name" value="Prot_kinase_dom"/>
</dbReference>
<gene>
    <name evidence="3" type="ORF">TRFO_04049</name>
</gene>
<dbReference type="RefSeq" id="XP_068364236.1">
    <property type="nucleotide sequence ID" value="XM_068491652.1"/>
</dbReference>
<feature type="region of interest" description="Disordered" evidence="1">
    <location>
        <begin position="585"/>
        <end position="728"/>
    </location>
</feature>
<dbReference type="OrthoDB" id="79687at2759"/>
<feature type="compositionally biased region" description="Polar residues" evidence="1">
    <location>
        <begin position="678"/>
        <end position="690"/>
    </location>
</feature>
<dbReference type="Gene3D" id="1.10.510.10">
    <property type="entry name" value="Transferase(Phosphotransferase) domain 1"/>
    <property type="match status" value="1"/>
</dbReference>
<evidence type="ECO:0000313" key="3">
    <source>
        <dbReference type="EMBL" id="OHT11100.1"/>
    </source>
</evidence>
<dbReference type="GO" id="GO:0005524">
    <property type="term" value="F:ATP binding"/>
    <property type="evidence" value="ECO:0007669"/>
    <property type="project" value="InterPro"/>
</dbReference>
<dbReference type="AlphaFoldDB" id="A0A1J4KMS2"/>
<proteinExistence type="predicted"/>
<feature type="compositionally biased region" description="Pro residues" evidence="1">
    <location>
        <begin position="664"/>
        <end position="673"/>
    </location>
</feature>
<comment type="caution">
    <text evidence="3">The sequence shown here is derived from an EMBL/GenBank/DDBJ whole genome shotgun (WGS) entry which is preliminary data.</text>
</comment>
<dbReference type="SUPFAM" id="SSF48371">
    <property type="entry name" value="ARM repeat"/>
    <property type="match status" value="1"/>
</dbReference>
<dbReference type="PROSITE" id="PS50011">
    <property type="entry name" value="PROTEIN_KINASE_DOM"/>
    <property type="match status" value="1"/>
</dbReference>
<dbReference type="PANTHER" id="PTHR12984">
    <property type="entry name" value="SCY1-RELATED S/T PROTEIN KINASE-LIKE"/>
    <property type="match status" value="1"/>
</dbReference>
<reference evidence="3" key="1">
    <citation type="submission" date="2016-10" db="EMBL/GenBank/DDBJ databases">
        <authorList>
            <person name="Benchimol M."/>
            <person name="Almeida L.G."/>
            <person name="Vasconcelos A.T."/>
            <person name="Perreira-Neves A."/>
            <person name="Rosa I.A."/>
            <person name="Tasca T."/>
            <person name="Bogo M.R."/>
            <person name="de Souza W."/>
        </authorList>
    </citation>
    <scope>NUCLEOTIDE SEQUENCE [LARGE SCALE GENOMIC DNA]</scope>
    <source>
        <strain evidence="3">K</strain>
    </source>
</reference>
<keyword evidence="3" id="KW-0808">Transferase</keyword>
<name>A0A1J4KMS2_9EUKA</name>
<dbReference type="GO" id="GO:0004672">
    <property type="term" value="F:protein kinase activity"/>
    <property type="evidence" value="ECO:0007669"/>
    <property type="project" value="InterPro"/>
</dbReference>
<organism evidence="3 4">
    <name type="scientific">Tritrichomonas foetus</name>
    <dbReference type="NCBI Taxonomy" id="1144522"/>
    <lineage>
        <taxon>Eukaryota</taxon>
        <taxon>Metamonada</taxon>
        <taxon>Parabasalia</taxon>
        <taxon>Tritrichomonadida</taxon>
        <taxon>Tritrichomonadidae</taxon>
        <taxon>Tritrichomonas</taxon>
    </lineage>
</organism>
<dbReference type="SUPFAM" id="SSF56112">
    <property type="entry name" value="Protein kinase-like (PK-like)"/>
    <property type="match status" value="1"/>
</dbReference>
<sequence>MGGDISSNYDQITPIFIAGVWKVHSAVHRTTREPISLWLLDEDVLQNKCKTKADREKCMANYLYSIQEIRKVHHPQILKISEVNENPKQLAFSAEPVNSCLINEVNLEPDEVEYIASQLSSALFFLHHKAKIAHLNISPHSIILTKSLSLKLCGFEHCCSITGDSFKVFPRFGEWQNSPYCPDINFTAPEIVTNKTMTQSCDIYSFGCVVATMYLKRHLFAFSTTSELVRTLSGSFSIAPAGANESMRNLLRNCLKMNSDVRPSIDEIENSDALKSLQLKVYHYLDAILTKSQAEKFNFFKSLLQSLNIFSQRMLRFKLLPILMNETLSDSRFGPATLPLIFQIGAFFDRREFFNSLLSPLSNLLTITRPPEMSLAVFSVMRILIDRVDQEKHLEILYPVYSAAFQSNDPRLHAAAVNYLPMIIKTLNTNALRTSVIPKLSEFLTVSQDPTVVSSCITALSDCVMRIDHDSYAELVLPMLTEAWKRLKNDGVGNSILEVIEKLEPSMETKMTYIIPLISNLLANQVLDPMVQVKLVNIAQSTFAQLAKDRGLDDANFVPLNNQQLPSKQENKNALEQIDNYSIDIPKTAPQNRPKQAQAAAILQQQQQQQSQSSNIMQPKQSFKKPIEQPSNQISGKDQQQSIPSWSVKNRRPEILPKQEATPNIPPPPPQPPLQQQKTSQEGNSPSQIPSKPKLKTRNSPQQQIHQQLVQNMKQKSDTDDFWGDGKRMEDDEIDTAIVEGILGESETSSRPPLKGPGYNMSGNKFQPGRKMRYYNT</sequence>
<feature type="domain" description="Protein kinase" evidence="2">
    <location>
        <begin position="9"/>
        <end position="285"/>
    </location>
</feature>
<keyword evidence="4" id="KW-1185">Reference proteome</keyword>
<dbReference type="Pfam" id="PF00069">
    <property type="entry name" value="Pkinase"/>
    <property type="match status" value="1"/>
</dbReference>
<feature type="compositionally biased region" description="Basic and acidic residues" evidence="1">
    <location>
        <begin position="715"/>
        <end position="728"/>
    </location>
</feature>
<dbReference type="SMART" id="SM00220">
    <property type="entry name" value="S_TKc"/>
    <property type="match status" value="1"/>
</dbReference>
<feature type="compositionally biased region" description="Low complexity" evidence="1">
    <location>
        <begin position="596"/>
        <end position="614"/>
    </location>
</feature>
<evidence type="ECO:0000313" key="4">
    <source>
        <dbReference type="Proteomes" id="UP000179807"/>
    </source>
</evidence>
<feature type="compositionally biased region" description="Basic residues" evidence="1">
    <location>
        <begin position="768"/>
        <end position="777"/>
    </location>
</feature>
<dbReference type="InterPro" id="IPR011989">
    <property type="entry name" value="ARM-like"/>
</dbReference>
<feature type="compositionally biased region" description="Polar residues" evidence="1">
    <location>
        <begin position="698"/>
        <end position="714"/>
    </location>
</feature>
<dbReference type="GeneID" id="94826356"/>
<feature type="compositionally biased region" description="Polar residues" evidence="1">
    <location>
        <begin position="629"/>
        <end position="648"/>
    </location>
</feature>
<dbReference type="InterPro" id="IPR016024">
    <property type="entry name" value="ARM-type_fold"/>
</dbReference>
<evidence type="ECO:0000256" key="1">
    <source>
        <dbReference type="SAM" id="MobiDB-lite"/>
    </source>
</evidence>
<evidence type="ECO:0000259" key="2">
    <source>
        <dbReference type="PROSITE" id="PS50011"/>
    </source>
</evidence>